<proteinExistence type="inferred from homology"/>
<evidence type="ECO:0000313" key="12">
    <source>
        <dbReference type="Proteomes" id="UP000807716"/>
    </source>
</evidence>
<feature type="compositionally biased region" description="Polar residues" evidence="9">
    <location>
        <begin position="89"/>
        <end position="99"/>
    </location>
</feature>
<dbReference type="OrthoDB" id="44756at2759"/>
<keyword evidence="7 10" id="KW-0472">Membrane</keyword>
<accession>A0A9P6Q2B7</accession>
<dbReference type="PANTHER" id="PTHR21181">
    <property type="match status" value="1"/>
</dbReference>
<dbReference type="GO" id="GO:0072546">
    <property type="term" value="C:EMC complex"/>
    <property type="evidence" value="ECO:0007669"/>
    <property type="project" value="TreeGrafter"/>
</dbReference>
<feature type="transmembrane region" description="Helical" evidence="10">
    <location>
        <begin position="343"/>
        <end position="364"/>
    </location>
</feature>
<feature type="transmembrane region" description="Helical" evidence="10">
    <location>
        <begin position="384"/>
        <end position="403"/>
    </location>
</feature>
<dbReference type="Pfam" id="PF10270">
    <property type="entry name" value="MMgT"/>
    <property type="match status" value="1"/>
</dbReference>
<protein>
    <submittedName>
        <fullName evidence="11">Membrane magnesium transporter 1</fullName>
    </submittedName>
</protein>
<evidence type="ECO:0000256" key="7">
    <source>
        <dbReference type="ARBA" id="ARBA00023136"/>
    </source>
</evidence>
<name>A0A9P6Q2B7_9FUNG</name>
<evidence type="ECO:0000256" key="4">
    <source>
        <dbReference type="ARBA" id="ARBA00022692"/>
    </source>
</evidence>
<comment type="subunit">
    <text evidence="3">Component of the ER membrane protein complex (EMC).</text>
</comment>
<organism evidence="11 12">
    <name type="scientific">Actinomortierella ambigua</name>
    <dbReference type="NCBI Taxonomy" id="1343610"/>
    <lineage>
        <taxon>Eukaryota</taxon>
        <taxon>Fungi</taxon>
        <taxon>Fungi incertae sedis</taxon>
        <taxon>Mucoromycota</taxon>
        <taxon>Mortierellomycotina</taxon>
        <taxon>Mortierellomycetes</taxon>
        <taxon>Mortierellales</taxon>
        <taxon>Mortierellaceae</taxon>
        <taxon>Actinomortierella</taxon>
    </lineage>
</organism>
<dbReference type="GO" id="GO:0005794">
    <property type="term" value="C:Golgi apparatus"/>
    <property type="evidence" value="ECO:0007669"/>
    <property type="project" value="TreeGrafter"/>
</dbReference>
<comment type="similarity">
    <text evidence="2">Belongs to the membrane magnesium transporter (TC 1.A.67) family.</text>
</comment>
<evidence type="ECO:0000256" key="10">
    <source>
        <dbReference type="SAM" id="Phobius"/>
    </source>
</evidence>
<evidence type="ECO:0000256" key="2">
    <source>
        <dbReference type="ARBA" id="ARBA00006109"/>
    </source>
</evidence>
<sequence length="446" mass="48667">MSGQPDTIVVISAAHSDAADVSRQHQHQQEEVLSGPGTKSIIQHYDALSRQNKVTPIRPSTQPLKRLGTGRSEGTTGAQPSPGYRQLHRNASPSFTASSVPRHLLGQSTRQGPTTPISPAFTKSRDKNAMAPVMQEGSLKSLVRDSPTGLTAEELYFRQAQVMQWCLVLSKADVHFEAVKSTAKEHIEQQEEKLAAITHQHEALSTQFAMERDLSTLEATFGPVRDKLSRVHKELQTMKATLEQSVTTAAAAAAPAVDRQSFSPTIVAVDHKRLTDLEKVTLECQHIAQGALSQSIEGSNVIKYVCRQASETPLPTSSSPLVLISTLHFTGNLTMAVQQAPSYLGRLVCLLGFLILFHSGYSTFEHLSYLKAVDGHESGLPTDIAVELLVSVALCGLGIVLVADDFKEILMETEMAKQSIESLDARPSFYAFNHRGRAVFRNVLKN</sequence>
<keyword evidence="8" id="KW-0175">Coiled coil</keyword>
<keyword evidence="12" id="KW-1185">Reference proteome</keyword>
<dbReference type="InterPro" id="IPR018937">
    <property type="entry name" value="MMgT"/>
</dbReference>
<dbReference type="PANTHER" id="PTHR21181:SF7">
    <property type="entry name" value="ER MEMBRANE PROTEIN COMPLEX SUBUNIT 5"/>
    <property type="match status" value="1"/>
</dbReference>
<comment type="caution">
    <text evidence="11">The sequence shown here is derived from an EMBL/GenBank/DDBJ whole genome shotgun (WGS) entry which is preliminary data.</text>
</comment>
<evidence type="ECO:0000256" key="8">
    <source>
        <dbReference type="SAM" id="Coils"/>
    </source>
</evidence>
<keyword evidence="6 10" id="KW-1133">Transmembrane helix</keyword>
<feature type="compositionally biased region" description="Polar residues" evidence="9">
    <location>
        <begin position="106"/>
        <end position="117"/>
    </location>
</feature>
<gene>
    <name evidence="11" type="primary">MMGT1</name>
    <name evidence="11" type="ORF">DFQ27_004332</name>
</gene>
<comment type="subcellular location">
    <subcellularLocation>
        <location evidence="1">Endoplasmic reticulum membrane</location>
        <topology evidence="1">Multi-pass membrane protein</topology>
    </subcellularLocation>
</comment>
<dbReference type="GO" id="GO:0022890">
    <property type="term" value="F:inorganic cation transmembrane transporter activity"/>
    <property type="evidence" value="ECO:0007669"/>
    <property type="project" value="TreeGrafter"/>
</dbReference>
<evidence type="ECO:0000256" key="3">
    <source>
        <dbReference type="ARBA" id="ARBA00011276"/>
    </source>
</evidence>
<feature type="compositionally biased region" description="Polar residues" evidence="9">
    <location>
        <begin position="53"/>
        <end position="63"/>
    </location>
</feature>
<keyword evidence="5" id="KW-0256">Endoplasmic reticulum</keyword>
<evidence type="ECO:0000256" key="1">
    <source>
        <dbReference type="ARBA" id="ARBA00004477"/>
    </source>
</evidence>
<dbReference type="EMBL" id="JAAAJB010000300">
    <property type="protein sequence ID" value="KAG0259039.1"/>
    <property type="molecule type" value="Genomic_DNA"/>
</dbReference>
<dbReference type="GO" id="GO:0005769">
    <property type="term" value="C:early endosome"/>
    <property type="evidence" value="ECO:0007669"/>
    <property type="project" value="TreeGrafter"/>
</dbReference>
<evidence type="ECO:0000313" key="11">
    <source>
        <dbReference type="EMBL" id="KAG0259039.1"/>
    </source>
</evidence>
<keyword evidence="4 10" id="KW-0812">Transmembrane</keyword>
<evidence type="ECO:0000256" key="6">
    <source>
        <dbReference type="ARBA" id="ARBA00022989"/>
    </source>
</evidence>
<evidence type="ECO:0000256" key="9">
    <source>
        <dbReference type="SAM" id="MobiDB-lite"/>
    </source>
</evidence>
<dbReference type="AlphaFoldDB" id="A0A9P6Q2B7"/>
<dbReference type="Proteomes" id="UP000807716">
    <property type="component" value="Unassembled WGS sequence"/>
</dbReference>
<reference evidence="11" key="1">
    <citation type="journal article" date="2020" name="Fungal Divers.">
        <title>Resolving the Mortierellaceae phylogeny through synthesis of multi-gene phylogenetics and phylogenomics.</title>
        <authorList>
            <person name="Vandepol N."/>
            <person name="Liber J."/>
            <person name="Desiro A."/>
            <person name="Na H."/>
            <person name="Kennedy M."/>
            <person name="Barry K."/>
            <person name="Grigoriev I.V."/>
            <person name="Miller A.N."/>
            <person name="O'Donnell K."/>
            <person name="Stajich J.E."/>
            <person name="Bonito G."/>
        </authorList>
    </citation>
    <scope>NUCLEOTIDE SEQUENCE</scope>
    <source>
        <strain evidence="11">BC1065</strain>
    </source>
</reference>
<dbReference type="GO" id="GO:0005886">
    <property type="term" value="C:plasma membrane"/>
    <property type="evidence" value="ECO:0007669"/>
    <property type="project" value="TreeGrafter"/>
</dbReference>
<feature type="coiled-coil region" evidence="8">
    <location>
        <begin position="180"/>
        <end position="207"/>
    </location>
</feature>
<feature type="region of interest" description="Disordered" evidence="9">
    <location>
        <begin position="53"/>
        <end position="140"/>
    </location>
</feature>
<evidence type="ECO:0000256" key="5">
    <source>
        <dbReference type="ARBA" id="ARBA00022824"/>
    </source>
</evidence>